<organism evidence="2 3">
    <name type="scientific">Pontibacillus chungwhensis BH030062</name>
    <dbReference type="NCBI Taxonomy" id="1385513"/>
    <lineage>
        <taxon>Bacteria</taxon>
        <taxon>Bacillati</taxon>
        <taxon>Bacillota</taxon>
        <taxon>Bacilli</taxon>
        <taxon>Bacillales</taxon>
        <taxon>Bacillaceae</taxon>
        <taxon>Pontibacillus</taxon>
    </lineage>
</organism>
<gene>
    <name evidence="2" type="ORF">N780_05365</name>
</gene>
<dbReference type="Proteomes" id="UP000030153">
    <property type="component" value="Unassembled WGS sequence"/>
</dbReference>
<feature type="region of interest" description="Disordered" evidence="1">
    <location>
        <begin position="117"/>
        <end position="137"/>
    </location>
</feature>
<name>A0A0A2UR64_9BACI</name>
<reference evidence="2 3" key="1">
    <citation type="submission" date="2013-08" db="EMBL/GenBank/DDBJ databases">
        <title>Genome of Pontibacillus chungwhensis.</title>
        <authorList>
            <person name="Wang Q."/>
            <person name="Wang G."/>
        </authorList>
    </citation>
    <scope>NUCLEOTIDE SEQUENCE [LARGE SCALE GENOMIC DNA]</scope>
    <source>
        <strain evidence="2 3">BH030062</strain>
    </source>
</reference>
<evidence type="ECO:0000313" key="3">
    <source>
        <dbReference type="Proteomes" id="UP000030153"/>
    </source>
</evidence>
<protein>
    <submittedName>
        <fullName evidence="2">Uncharacterized protein</fullName>
    </submittedName>
</protein>
<proteinExistence type="predicted"/>
<evidence type="ECO:0000256" key="1">
    <source>
        <dbReference type="SAM" id="MobiDB-lite"/>
    </source>
</evidence>
<comment type="caution">
    <text evidence="2">The sequence shown here is derived from an EMBL/GenBank/DDBJ whole genome shotgun (WGS) entry which is preliminary data.</text>
</comment>
<keyword evidence="3" id="KW-1185">Reference proteome</keyword>
<dbReference type="AlphaFoldDB" id="A0A0A2UR64"/>
<accession>A0A0A2UR64</accession>
<evidence type="ECO:0000313" key="2">
    <source>
        <dbReference type="EMBL" id="KGP90404.1"/>
    </source>
</evidence>
<dbReference type="EMBL" id="AVBG01000013">
    <property type="protein sequence ID" value="KGP90404.1"/>
    <property type="molecule type" value="Genomic_DNA"/>
</dbReference>
<dbReference type="STRING" id="1385513.N780_05365"/>
<sequence>MFFHISLLFGWLEVERIQLKGAVTFMSAWACSGTTRFPAGSWEASSNAFALCGVFPSSSPRGSLAVPEQALAFKEENGPAVRIRSSDVILYGMFSIILVWQRWAWKLRDSRGLKSLGETPEAGLPDEEAHQLPTGKRVVSRPTLHSTKVNGNILRYEYSRLPILEQPLPFPLSFHRSFYV</sequence>